<feature type="transmembrane region" description="Helical" evidence="8">
    <location>
        <begin position="501"/>
        <end position="519"/>
    </location>
</feature>
<gene>
    <name evidence="10" type="ORF">Daesc_001653</name>
</gene>
<feature type="transmembrane region" description="Helical" evidence="8">
    <location>
        <begin position="390"/>
        <end position="410"/>
    </location>
</feature>
<feature type="transmembrane region" description="Helical" evidence="8">
    <location>
        <begin position="256"/>
        <end position="276"/>
    </location>
</feature>
<evidence type="ECO:0000259" key="9">
    <source>
        <dbReference type="PROSITE" id="PS50850"/>
    </source>
</evidence>
<evidence type="ECO:0000256" key="6">
    <source>
        <dbReference type="ARBA" id="ARBA00023180"/>
    </source>
</evidence>
<proteinExistence type="predicted"/>
<organism evidence="10 11">
    <name type="scientific">Daldinia eschscholtzii</name>
    <dbReference type="NCBI Taxonomy" id="292717"/>
    <lineage>
        <taxon>Eukaryota</taxon>
        <taxon>Fungi</taxon>
        <taxon>Dikarya</taxon>
        <taxon>Ascomycota</taxon>
        <taxon>Pezizomycotina</taxon>
        <taxon>Sordariomycetes</taxon>
        <taxon>Xylariomycetidae</taxon>
        <taxon>Xylariales</taxon>
        <taxon>Hypoxylaceae</taxon>
        <taxon>Daldinia</taxon>
    </lineage>
</organism>
<dbReference type="EMBL" id="JBANMG010000002">
    <property type="protein sequence ID" value="KAK6956376.1"/>
    <property type="molecule type" value="Genomic_DNA"/>
</dbReference>
<keyword evidence="11" id="KW-1185">Reference proteome</keyword>
<feature type="transmembrane region" description="Helical" evidence="8">
    <location>
        <begin position="184"/>
        <end position="205"/>
    </location>
</feature>
<feature type="transmembrane region" description="Helical" evidence="8">
    <location>
        <begin position="332"/>
        <end position="354"/>
    </location>
</feature>
<name>A0AAX6MV33_9PEZI</name>
<dbReference type="Proteomes" id="UP001369815">
    <property type="component" value="Unassembled WGS sequence"/>
</dbReference>
<feature type="domain" description="Major facilitator superfamily (MFS) profile" evidence="9">
    <location>
        <begin position="1"/>
        <end position="524"/>
    </location>
</feature>
<dbReference type="Pfam" id="PF07690">
    <property type="entry name" value="MFS_1"/>
    <property type="match status" value="1"/>
</dbReference>
<evidence type="ECO:0000256" key="1">
    <source>
        <dbReference type="ARBA" id="ARBA00004141"/>
    </source>
</evidence>
<evidence type="ECO:0000313" key="10">
    <source>
        <dbReference type="EMBL" id="KAK6956376.1"/>
    </source>
</evidence>
<feature type="transmembrane region" description="Helical" evidence="8">
    <location>
        <begin position="361"/>
        <end position="378"/>
    </location>
</feature>
<feature type="transmembrane region" description="Helical" evidence="8">
    <location>
        <begin position="422"/>
        <end position="446"/>
    </location>
</feature>
<feature type="region of interest" description="Disordered" evidence="7">
    <location>
        <begin position="1"/>
        <end position="30"/>
    </location>
</feature>
<protein>
    <recommendedName>
        <fullName evidence="9">Major facilitator superfamily (MFS) profile domain-containing protein</fullName>
    </recommendedName>
</protein>
<sequence>MGAQIISNEHTQERPTCSPGDPLPASHDSCSPSTTLPRGWRFWAVFSAICFTTLLAAVESTVVSTALPFIARELQAGDFTAFLPLIGQMCDLFGRRWMMIAVVSLFALGSGIAGGANNAAMMIAGRAVQGIGGGGINLLIELVVSDLVPLRQRGAYMGIVFGVFSLGTAVGPLVGGAIVDGTTWPWVFYINLPVSGAALILHLLFLRVNYDRETSITERLKKIDYVGNAILIGSIVAVLIALSWGGTRYEWKSYQILVPLFLGVFGLVLFHIYEGAPWVRDYPTLPERVFKHRTPAIALIIAFINFICLFWVLYFLPIYFQAVLGMSPTISGLALLPTALLSVVTGAVAGVVLTKTGRYRPLHIVAFALIALGLGLFSRFDRDTSNAEWVIIQIIAAFGLGIMMSTNLPAVQADLPEADTAAATAAFAFVRAYGSIWGVSIPAAIFNAKFTTESWRIGDPQIEDQLSGGNAYEYANADYIRSFPEPQRGRVIDVYTRSLQLIWQVSLAFALLAFLLCFLEEEIALRTHLETEFGLEEKKKFNGLEGGSDTTDLNRPAQE</sequence>
<evidence type="ECO:0000313" key="11">
    <source>
        <dbReference type="Proteomes" id="UP001369815"/>
    </source>
</evidence>
<feature type="transmembrane region" description="Helical" evidence="8">
    <location>
        <begin position="225"/>
        <end position="244"/>
    </location>
</feature>
<evidence type="ECO:0000256" key="5">
    <source>
        <dbReference type="ARBA" id="ARBA00023136"/>
    </source>
</evidence>
<evidence type="ECO:0000256" key="8">
    <source>
        <dbReference type="SAM" id="Phobius"/>
    </source>
</evidence>
<dbReference type="InterPro" id="IPR011701">
    <property type="entry name" value="MFS"/>
</dbReference>
<keyword evidence="2" id="KW-0813">Transport</keyword>
<dbReference type="GO" id="GO:0005886">
    <property type="term" value="C:plasma membrane"/>
    <property type="evidence" value="ECO:0007669"/>
    <property type="project" value="TreeGrafter"/>
</dbReference>
<evidence type="ECO:0000256" key="7">
    <source>
        <dbReference type="SAM" id="MobiDB-lite"/>
    </source>
</evidence>
<reference evidence="10 11" key="1">
    <citation type="journal article" date="2024" name="Front Chem Biol">
        <title>Unveiling the potential of Daldinia eschscholtzii MFLUCC 19-0629 through bioactivity and bioinformatics studies for enhanced sustainable agriculture production.</title>
        <authorList>
            <person name="Brooks S."/>
            <person name="Weaver J.A."/>
            <person name="Klomchit A."/>
            <person name="Alharthi S.A."/>
            <person name="Onlamun T."/>
            <person name="Nurani R."/>
            <person name="Vong T.K."/>
            <person name="Alberti F."/>
            <person name="Greco C."/>
        </authorList>
    </citation>
    <scope>NUCLEOTIDE SEQUENCE [LARGE SCALE GENOMIC DNA]</scope>
    <source>
        <strain evidence="10">MFLUCC 19-0629</strain>
    </source>
</reference>
<dbReference type="AlphaFoldDB" id="A0AAX6MV33"/>
<dbReference type="PANTHER" id="PTHR23501:SF187">
    <property type="entry name" value="MAJOR FACILITATOR SUPERFAMILY (MFS) PROFILE DOMAIN-CONTAINING PROTEIN"/>
    <property type="match status" value="1"/>
</dbReference>
<evidence type="ECO:0000256" key="3">
    <source>
        <dbReference type="ARBA" id="ARBA00022692"/>
    </source>
</evidence>
<dbReference type="Gene3D" id="1.20.1720.10">
    <property type="entry name" value="Multidrug resistance protein D"/>
    <property type="match status" value="1"/>
</dbReference>
<feature type="transmembrane region" description="Helical" evidence="8">
    <location>
        <begin position="97"/>
        <end position="117"/>
    </location>
</feature>
<evidence type="ECO:0000256" key="4">
    <source>
        <dbReference type="ARBA" id="ARBA00022989"/>
    </source>
</evidence>
<dbReference type="InterPro" id="IPR020846">
    <property type="entry name" value="MFS_dom"/>
</dbReference>
<dbReference type="GO" id="GO:0022857">
    <property type="term" value="F:transmembrane transporter activity"/>
    <property type="evidence" value="ECO:0007669"/>
    <property type="project" value="InterPro"/>
</dbReference>
<keyword evidence="3 8" id="KW-0812">Transmembrane</keyword>
<comment type="caution">
    <text evidence="10">The sequence shown here is derived from an EMBL/GenBank/DDBJ whole genome shotgun (WGS) entry which is preliminary data.</text>
</comment>
<feature type="transmembrane region" description="Helical" evidence="8">
    <location>
        <begin position="297"/>
        <end position="320"/>
    </location>
</feature>
<keyword evidence="5 8" id="KW-0472">Membrane</keyword>
<dbReference type="PANTHER" id="PTHR23501">
    <property type="entry name" value="MAJOR FACILITATOR SUPERFAMILY"/>
    <property type="match status" value="1"/>
</dbReference>
<feature type="transmembrane region" description="Helical" evidence="8">
    <location>
        <begin position="156"/>
        <end position="178"/>
    </location>
</feature>
<accession>A0AAX6MV33</accession>
<evidence type="ECO:0000256" key="2">
    <source>
        <dbReference type="ARBA" id="ARBA00022448"/>
    </source>
</evidence>
<dbReference type="InterPro" id="IPR036259">
    <property type="entry name" value="MFS_trans_sf"/>
</dbReference>
<dbReference type="SUPFAM" id="SSF103473">
    <property type="entry name" value="MFS general substrate transporter"/>
    <property type="match status" value="1"/>
</dbReference>
<dbReference type="PROSITE" id="PS50850">
    <property type="entry name" value="MFS"/>
    <property type="match status" value="1"/>
</dbReference>
<keyword evidence="4 8" id="KW-1133">Transmembrane helix</keyword>
<feature type="transmembrane region" description="Helical" evidence="8">
    <location>
        <begin position="42"/>
        <end position="70"/>
    </location>
</feature>
<comment type="subcellular location">
    <subcellularLocation>
        <location evidence="1">Membrane</location>
        <topology evidence="1">Multi-pass membrane protein</topology>
    </subcellularLocation>
</comment>
<dbReference type="Gene3D" id="1.20.1250.20">
    <property type="entry name" value="MFS general substrate transporter like domains"/>
    <property type="match status" value="1"/>
</dbReference>
<keyword evidence="6" id="KW-0325">Glycoprotein</keyword>